<evidence type="ECO:0000313" key="3">
    <source>
        <dbReference type="Proteomes" id="UP001642483"/>
    </source>
</evidence>
<evidence type="ECO:0000313" key="2">
    <source>
        <dbReference type="EMBL" id="CAK8682804.1"/>
    </source>
</evidence>
<dbReference type="Pfam" id="PF20479">
    <property type="entry name" value="TMEM128"/>
    <property type="match status" value="1"/>
</dbReference>
<evidence type="ECO:0000256" key="1">
    <source>
        <dbReference type="SAM" id="Phobius"/>
    </source>
</evidence>
<keyword evidence="1" id="KW-0812">Transmembrane</keyword>
<protein>
    <recommendedName>
        <fullName evidence="4">Transmembrane protein</fullName>
    </recommendedName>
</protein>
<gene>
    <name evidence="2" type="ORF">CVLEPA_LOCUS13584</name>
</gene>
<reference evidence="2 3" key="1">
    <citation type="submission" date="2024-02" db="EMBL/GenBank/DDBJ databases">
        <authorList>
            <person name="Daric V."/>
            <person name="Darras S."/>
        </authorList>
    </citation>
    <scope>NUCLEOTIDE SEQUENCE [LARGE SCALE GENOMIC DNA]</scope>
</reference>
<name>A0ABP0FW80_CLALP</name>
<feature type="transmembrane region" description="Helical" evidence="1">
    <location>
        <begin position="131"/>
        <end position="150"/>
    </location>
</feature>
<dbReference type="SUPFAM" id="SSF103473">
    <property type="entry name" value="MFS general substrate transporter"/>
    <property type="match status" value="1"/>
</dbReference>
<comment type="caution">
    <text evidence="2">The sequence shown here is derived from an EMBL/GenBank/DDBJ whole genome shotgun (WGS) entry which is preliminary data.</text>
</comment>
<evidence type="ECO:0008006" key="4">
    <source>
        <dbReference type="Google" id="ProtNLM"/>
    </source>
</evidence>
<dbReference type="PANTHER" id="PTHR31134">
    <property type="entry name" value="TRANSMEMBRANE PROTEIN 128"/>
    <property type="match status" value="1"/>
</dbReference>
<organism evidence="2 3">
    <name type="scientific">Clavelina lepadiformis</name>
    <name type="common">Light-bulb sea squirt</name>
    <name type="synonym">Ascidia lepadiformis</name>
    <dbReference type="NCBI Taxonomy" id="159417"/>
    <lineage>
        <taxon>Eukaryota</taxon>
        <taxon>Metazoa</taxon>
        <taxon>Chordata</taxon>
        <taxon>Tunicata</taxon>
        <taxon>Ascidiacea</taxon>
        <taxon>Aplousobranchia</taxon>
        <taxon>Clavelinidae</taxon>
        <taxon>Clavelina</taxon>
    </lineage>
</organism>
<feature type="transmembrane region" description="Helical" evidence="1">
    <location>
        <begin position="65"/>
        <end position="84"/>
    </location>
</feature>
<accession>A0ABP0FW80</accession>
<keyword evidence="1" id="KW-0472">Membrane</keyword>
<keyword evidence="1" id="KW-1133">Transmembrane helix</keyword>
<keyword evidence="3" id="KW-1185">Reference proteome</keyword>
<dbReference type="PANTHER" id="PTHR31134:SF1">
    <property type="entry name" value="TRANSMEMBRANE PROTEIN 128"/>
    <property type="match status" value="1"/>
</dbReference>
<dbReference type="InterPro" id="IPR036259">
    <property type="entry name" value="MFS_trans_sf"/>
</dbReference>
<dbReference type="EMBL" id="CAWYQH010000096">
    <property type="protein sequence ID" value="CAK8682804.1"/>
    <property type="molecule type" value="Genomic_DNA"/>
</dbReference>
<sequence length="174" mass="19594">MDDSYRNLKDVPPMDIPKNLPSNAKQRIKVDTILWLAISICTFYYSDILNVILHEPGLNGFTYNAAILLSGFAIAIALYYIMWLNLIKGIDADDWEAHNSYGIPIATGSFVLSAICWIVAMWPVYGVKTPAIVFILFMGFIMLVSIIPSLSHAKKPSKLALSNEKWRKEHTKSE</sequence>
<feature type="transmembrane region" description="Helical" evidence="1">
    <location>
        <begin position="105"/>
        <end position="125"/>
    </location>
</feature>
<proteinExistence type="predicted"/>
<feature type="transmembrane region" description="Helical" evidence="1">
    <location>
        <begin position="33"/>
        <end position="53"/>
    </location>
</feature>
<dbReference type="InterPro" id="IPR033579">
    <property type="entry name" value="TMEM128"/>
</dbReference>
<dbReference type="Proteomes" id="UP001642483">
    <property type="component" value="Unassembled WGS sequence"/>
</dbReference>